<dbReference type="InterPro" id="IPR007588">
    <property type="entry name" value="Znf_FLYWCH"/>
</dbReference>
<keyword evidence="3" id="KW-0863">Zinc-finger</keyword>
<feature type="compositionally biased region" description="Polar residues" evidence="6">
    <location>
        <begin position="180"/>
        <end position="189"/>
    </location>
</feature>
<gene>
    <name evidence="9" type="primary">LOC107222593</name>
</gene>
<dbReference type="Gene3D" id="2.20.25.240">
    <property type="match status" value="1"/>
</dbReference>
<keyword evidence="2" id="KW-0479">Metal-binding</keyword>
<reference evidence="9" key="1">
    <citation type="submission" date="2025-08" db="UniProtKB">
        <authorList>
            <consortium name="RefSeq"/>
        </authorList>
    </citation>
    <scope>IDENTIFICATION</scope>
    <source>
        <tissue evidence="9">Thorax and Abdomen</tissue>
    </source>
</reference>
<dbReference type="AlphaFoldDB" id="A0A6J0BRT6"/>
<dbReference type="KEGG" id="nlo:107222593"/>
<evidence type="ECO:0000256" key="3">
    <source>
        <dbReference type="ARBA" id="ARBA00022771"/>
    </source>
</evidence>
<name>A0A6J0BRT6_NEOLC</name>
<dbReference type="RefSeq" id="XP_015517501.2">
    <property type="nucleotide sequence ID" value="XM_015662015.2"/>
</dbReference>
<feature type="region of interest" description="Disordered" evidence="6">
    <location>
        <begin position="180"/>
        <end position="215"/>
    </location>
</feature>
<dbReference type="InterPro" id="IPR000210">
    <property type="entry name" value="BTB/POZ_dom"/>
</dbReference>
<dbReference type="InterPro" id="IPR011333">
    <property type="entry name" value="SKP1/BTB/POZ_sf"/>
</dbReference>
<keyword evidence="8" id="KW-1185">Reference proteome</keyword>
<dbReference type="CDD" id="cd18315">
    <property type="entry name" value="BTB_POZ_BAB-like"/>
    <property type="match status" value="1"/>
</dbReference>
<dbReference type="GO" id="GO:0005634">
    <property type="term" value="C:nucleus"/>
    <property type="evidence" value="ECO:0007669"/>
    <property type="project" value="UniProtKB-SubCell"/>
</dbReference>
<dbReference type="SUPFAM" id="SSF54695">
    <property type="entry name" value="POZ domain"/>
    <property type="match status" value="1"/>
</dbReference>
<dbReference type="PANTHER" id="PTHR23110:SF99">
    <property type="entry name" value="BROAD-COMPLEX CORE PROTEIN ISOFORM 6"/>
    <property type="match status" value="1"/>
</dbReference>
<dbReference type="SMART" id="SM00225">
    <property type="entry name" value="BTB"/>
    <property type="match status" value="1"/>
</dbReference>
<evidence type="ECO:0000256" key="4">
    <source>
        <dbReference type="ARBA" id="ARBA00022833"/>
    </source>
</evidence>
<keyword evidence="5" id="KW-0539">Nucleus</keyword>
<dbReference type="GO" id="GO:0008270">
    <property type="term" value="F:zinc ion binding"/>
    <property type="evidence" value="ECO:0007669"/>
    <property type="project" value="UniProtKB-KW"/>
</dbReference>
<evidence type="ECO:0000313" key="8">
    <source>
        <dbReference type="Proteomes" id="UP000829291"/>
    </source>
</evidence>
<dbReference type="Proteomes" id="UP000829291">
    <property type="component" value="Chromosome 2"/>
</dbReference>
<dbReference type="Pfam" id="PF04500">
    <property type="entry name" value="FLYWCH"/>
    <property type="match status" value="1"/>
</dbReference>
<evidence type="ECO:0000313" key="9">
    <source>
        <dbReference type="RefSeq" id="XP_015517501.2"/>
    </source>
</evidence>
<dbReference type="InParanoid" id="A0A6J0BRT6"/>
<proteinExistence type="predicted"/>
<organism evidence="9">
    <name type="scientific">Neodiprion lecontei</name>
    <name type="common">Redheaded pine sawfly</name>
    <dbReference type="NCBI Taxonomy" id="441921"/>
    <lineage>
        <taxon>Eukaryota</taxon>
        <taxon>Metazoa</taxon>
        <taxon>Ecdysozoa</taxon>
        <taxon>Arthropoda</taxon>
        <taxon>Hexapoda</taxon>
        <taxon>Insecta</taxon>
        <taxon>Pterygota</taxon>
        <taxon>Neoptera</taxon>
        <taxon>Endopterygota</taxon>
        <taxon>Hymenoptera</taxon>
        <taxon>Tenthredinoidea</taxon>
        <taxon>Diprionidae</taxon>
        <taxon>Diprioninae</taxon>
        <taxon>Neodiprion</taxon>
    </lineage>
</organism>
<comment type="subcellular location">
    <subcellularLocation>
        <location evidence="1">Nucleus</location>
    </subcellularLocation>
</comment>
<sequence length="393" mass="44162">MHGYRVHMPHACYLRTCIARDMAKNRKNMDNSDYSLKWNNFTSNLTCGFLSHLSDHELVDVTLAVEGKLLQAHKLVLSVCSPYFKEIFKANPCTHPVVVLKDMGYSQVEALLKFMYKGEVNVSHNELASFLKIAEALKIKGLAGDQNSHSDSPIESDTPLPPSELIEEVDFDVATCSNPNTGETCSETLDGNRPVKRLRESTRSRSLTPKRNRTSPPALKEMEYLKESPHSIKAKSEPEDFDVTDEPYFLDQPLEQFLNSQNDAEKGFLDGGGGELTDQPSMNSPMPSACSQGGEGVQEQNGRAMRRLHLNGFVYHAAYSINRGPGIRTYWRCQDNYKGKCKARCISEDNLILRINGTHNHDRRISEYSCYFFSSGKKIEANVSYCLPIASNM</sequence>
<dbReference type="PROSITE" id="PS50097">
    <property type="entry name" value="BTB"/>
    <property type="match status" value="1"/>
</dbReference>
<dbReference type="GO" id="GO:0006357">
    <property type="term" value="P:regulation of transcription by RNA polymerase II"/>
    <property type="evidence" value="ECO:0007669"/>
    <property type="project" value="TreeGrafter"/>
</dbReference>
<dbReference type="Gene3D" id="3.30.710.10">
    <property type="entry name" value="Potassium Channel Kv1.1, Chain A"/>
    <property type="match status" value="1"/>
</dbReference>
<dbReference type="PANTHER" id="PTHR23110">
    <property type="entry name" value="BTB DOMAIN TRANSCRIPTION FACTOR"/>
    <property type="match status" value="1"/>
</dbReference>
<feature type="domain" description="BTB" evidence="7">
    <location>
        <begin position="59"/>
        <end position="124"/>
    </location>
</feature>
<accession>A0A6J0BRT6</accession>
<dbReference type="OrthoDB" id="2311693at2759"/>
<dbReference type="GeneID" id="107222593"/>
<evidence type="ECO:0000256" key="1">
    <source>
        <dbReference type="ARBA" id="ARBA00004123"/>
    </source>
</evidence>
<evidence type="ECO:0000256" key="5">
    <source>
        <dbReference type="ARBA" id="ARBA00023242"/>
    </source>
</evidence>
<evidence type="ECO:0000256" key="2">
    <source>
        <dbReference type="ARBA" id="ARBA00022723"/>
    </source>
</evidence>
<protein>
    <submittedName>
        <fullName evidence="9">Uncharacterized protein LOC107222593 isoform X1</fullName>
    </submittedName>
</protein>
<dbReference type="InterPro" id="IPR051095">
    <property type="entry name" value="Dros_DevTransReg"/>
</dbReference>
<evidence type="ECO:0000256" key="6">
    <source>
        <dbReference type="SAM" id="MobiDB-lite"/>
    </source>
</evidence>
<evidence type="ECO:0000259" key="7">
    <source>
        <dbReference type="PROSITE" id="PS50097"/>
    </source>
</evidence>
<keyword evidence="4" id="KW-0862">Zinc</keyword>
<dbReference type="Pfam" id="PF00651">
    <property type="entry name" value="BTB"/>
    <property type="match status" value="1"/>
</dbReference>